<sequence>MSDRTESDFCGSLLVGEVISGKPRAALVRGAKWNPGDRIEVCFLDGVPSVQERVKTFAKEWTALGLANLRFVFRRKPAATPIRISFKYQGHWSAIGKECLASPFTDATQPTMNFGGFDEETPDEMMRAVVLHEFGHALGLTHEHMSPAAGIHWNEEQVYADLSGPPNHWSREIIRKNIFEVREDTNYTEFDPSSIMLYRIKKSWNFDGLEVGWNNDLSPTDRAFIRQQYP</sequence>
<evidence type="ECO:0000259" key="1">
    <source>
        <dbReference type="SMART" id="SM00235"/>
    </source>
</evidence>
<keyword evidence="3" id="KW-1185">Reference proteome</keyword>
<dbReference type="GO" id="GO:0008237">
    <property type="term" value="F:metallopeptidase activity"/>
    <property type="evidence" value="ECO:0007669"/>
    <property type="project" value="InterPro"/>
</dbReference>
<dbReference type="AlphaFoldDB" id="A0A9X4AUG0"/>
<dbReference type="SMART" id="SM00235">
    <property type="entry name" value="ZnMc"/>
    <property type="match status" value="1"/>
</dbReference>
<dbReference type="Gene3D" id="3.40.390.10">
    <property type="entry name" value="Collagenase (Catalytic Domain)"/>
    <property type="match status" value="1"/>
</dbReference>
<comment type="caution">
    <text evidence="2">The sequence shown here is derived from an EMBL/GenBank/DDBJ whole genome shotgun (WGS) entry which is preliminary data.</text>
</comment>
<feature type="domain" description="Peptidase metallopeptidase" evidence="1">
    <location>
        <begin position="29"/>
        <end position="170"/>
    </location>
</feature>
<dbReference type="InterPro" id="IPR024079">
    <property type="entry name" value="MetalloPept_cat_dom_sf"/>
</dbReference>
<evidence type="ECO:0000313" key="3">
    <source>
        <dbReference type="Proteomes" id="UP001151081"/>
    </source>
</evidence>
<evidence type="ECO:0000313" key="2">
    <source>
        <dbReference type="EMBL" id="MDC3985204.1"/>
    </source>
</evidence>
<dbReference type="EMBL" id="JAGTJJ010000027">
    <property type="protein sequence ID" value="MDC3985204.1"/>
    <property type="molecule type" value="Genomic_DNA"/>
</dbReference>
<dbReference type="InterPro" id="IPR006026">
    <property type="entry name" value="Peptidase_Metallo"/>
</dbReference>
<accession>A0A9X4AUG0</accession>
<proteinExistence type="predicted"/>
<reference evidence="2 3" key="1">
    <citation type="submission" date="2021-04" db="EMBL/GenBank/DDBJ databases">
        <title>Genome analysis of Polyangium sp.</title>
        <authorList>
            <person name="Li Y."/>
            <person name="Wang J."/>
        </authorList>
    </citation>
    <scope>NUCLEOTIDE SEQUENCE [LARGE SCALE GENOMIC DNA]</scope>
    <source>
        <strain evidence="2 3">SDU14</strain>
    </source>
</reference>
<dbReference type="GO" id="GO:0006508">
    <property type="term" value="P:proteolysis"/>
    <property type="evidence" value="ECO:0007669"/>
    <property type="project" value="InterPro"/>
</dbReference>
<name>A0A9X4AUG0_9BACT</name>
<dbReference type="GO" id="GO:0008270">
    <property type="term" value="F:zinc ion binding"/>
    <property type="evidence" value="ECO:0007669"/>
    <property type="project" value="InterPro"/>
</dbReference>
<dbReference type="RefSeq" id="WP_272424209.1">
    <property type="nucleotide sequence ID" value="NZ_JAGTJJ010000027.1"/>
</dbReference>
<gene>
    <name evidence="2" type="ORF">KEG57_32300</name>
</gene>
<organism evidence="2 3">
    <name type="scientific">Polyangium jinanense</name>
    <dbReference type="NCBI Taxonomy" id="2829994"/>
    <lineage>
        <taxon>Bacteria</taxon>
        <taxon>Pseudomonadati</taxon>
        <taxon>Myxococcota</taxon>
        <taxon>Polyangia</taxon>
        <taxon>Polyangiales</taxon>
        <taxon>Polyangiaceae</taxon>
        <taxon>Polyangium</taxon>
    </lineage>
</organism>
<protein>
    <recommendedName>
        <fullName evidence="1">Peptidase metallopeptidase domain-containing protein</fullName>
    </recommendedName>
</protein>
<dbReference type="Proteomes" id="UP001151081">
    <property type="component" value="Unassembled WGS sequence"/>
</dbReference>
<dbReference type="SUPFAM" id="SSF55486">
    <property type="entry name" value="Metalloproteases ('zincins'), catalytic domain"/>
    <property type="match status" value="1"/>
</dbReference>